<dbReference type="Proteomes" id="UP000027647">
    <property type="component" value="Unassembled WGS sequence"/>
</dbReference>
<reference evidence="3 4" key="1">
    <citation type="submission" date="2014-04" db="EMBL/GenBank/DDBJ databases">
        <title>A comprehensive comparison of genomes of Erythrobacter spp. strains.</title>
        <authorList>
            <person name="Zheng Q."/>
        </authorList>
    </citation>
    <scope>NUCLEOTIDE SEQUENCE [LARGE SCALE GENOMIC DNA]</scope>
    <source>
        <strain evidence="3 4">DSM 6997</strain>
    </source>
</reference>
<accession>A0A074M6K4</accession>
<keyword evidence="4" id="KW-1185">Reference proteome</keyword>
<evidence type="ECO:0000256" key="2">
    <source>
        <dbReference type="SAM" id="Phobius"/>
    </source>
</evidence>
<comment type="caution">
    <text evidence="3">The sequence shown here is derived from an EMBL/GenBank/DDBJ whole genome shotgun (WGS) entry which is preliminary data.</text>
</comment>
<proteinExistence type="predicted"/>
<dbReference type="eggNOG" id="ENOG5031B50">
    <property type="taxonomic scope" value="Bacteria"/>
</dbReference>
<dbReference type="STRING" id="1044.EH31_13255"/>
<protein>
    <submittedName>
        <fullName evidence="3">Uncharacterized protein</fullName>
    </submittedName>
</protein>
<dbReference type="EMBL" id="JMIW01000006">
    <property type="protein sequence ID" value="KEO89009.1"/>
    <property type="molecule type" value="Genomic_DNA"/>
</dbReference>
<dbReference type="RefSeq" id="WP_034960786.1">
    <property type="nucleotide sequence ID" value="NZ_JMIW01000006.1"/>
</dbReference>
<gene>
    <name evidence="3" type="ORF">EH31_13255</name>
</gene>
<evidence type="ECO:0000256" key="1">
    <source>
        <dbReference type="SAM" id="MobiDB-lite"/>
    </source>
</evidence>
<feature type="region of interest" description="Disordered" evidence="1">
    <location>
        <begin position="71"/>
        <end position="107"/>
    </location>
</feature>
<feature type="compositionally biased region" description="Gly residues" evidence="1">
    <location>
        <begin position="83"/>
        <end position="107"/>
    </location>
</feature>
<evidence type="ECO:0000313" key="3">
    <source>
        <dbReference type="EMBL" id="KEO89009.1"/>
    </source>
</evidence>
<organism evidence="3 4">
    <name type="scientific">Erythrobacter longus</name>
    <dbReference type="NCBI Taxonomy" id="1044"/>
    <lineage>
        <taxon>Bacteria</taxon>
        <taxon>Pseudomonadati</taxon>
        <taxon>Pseudomonadota</taxon>
        <taxon>Alphaproteobacteria</taxon>
        <taxon>Sphingomonadales</taxon>
        <taxon>Erythrobacteraceae</taxon>
        <taxon>Erythrobacter/Porphyrobacter group</taxon>
        <taxon>Erythrobacter</taxon>
    </lineage>
</organism>
<evidence type="ECO:0000313" key="4">
    <source>
        <dbReference type="Proteomes" id="UP000027647"/>
    </source>
</evidence>
<sequence>MRALVDLVDSFTGMVRFIIVAMMLVGLAIGLMLTAGVSYVAPKVAEGATERAAQLGELAIEEARDARRERDLAREGWGYDSGDSGGSSKGGSGDGGSGDGGWGDDAR</sequence>
<name>A0A074M6K4_ERYLO</name>
<dbReference type="AlphaFoldDB" id="A0A074M6K4"/>
<keyword evidence="2" id="KW-0472">Membrane</keyword>
<feature type="transmembrane region" description="Helical" evidence="2">
    <location>
        <begin position="17"/>
        <end position="41"/>
    </location>
</feature>
<keyword evidence="2" id="KW-1133">Transmembrane helix</keyword>
<keyword evidence="2" id="KW-0812">Transmembrane</keyword>